<feature type="chain" id="PRO_5045478077" evidence="3">
    <location>
        <begin position="21"/>
        <end position="647"/>
    </location>
</feature>
<evidence type="ECO:0000313" key="5">
    <source>
        <dbReference type="Proteomes" id="UP001642464"/>
    </source>
</evidence>
<organism evidence="4 5">
    <name type="scientific">Durusdinium trenchii</name>
    <dbReference type="NCBI Taxonomy" id="1381693"/>
    <lineage>
        <taxon>Eukaryota</taxon>
        <taxon>Sar</taxon>
        <taxon>Alveolata</taxon>
        <taxon>Dinophyceae</taxon>
        <taxon>Suessiales</taxon>
        <taxon>Symbiodiniaceae</taxon>
        <taxon>Durusdinium</taxon>
    </lineage>
</organism>
<reference evidence="4 5" key="1">
    <citation type="submission" date="2024-02" db="EMBL/GenBank/DDBJ databases">
        <authorList>
            <person name="Chen Y."/>
            <person name="Shah S."/>
            <person name="Dougan E. K."/>
            <person name="Thang M."/>
            <person name="Chan C."/>
        </authorList>
    </citation>
    <scope>NUCLEOTIDE SEQUENCE [LARGE SCALE GENOMIC DNA]</scope>
</reference>
<proteinExistence type="predicted"/>
<dbReference type="PANTHER" id="PTHR10869">
    <property type="entry name" value="PROLYL 4-HYDROXYLASE ALPHA SUBUNIT"/>
    <property type="match status" value="1"/>
</dbReference>
<name>A0ABP0NQ47_9DINO</name>
<feature type="signal peptide" evidence="3">
    <location>
        <begin position="1"/>
        <end position="20"/>
    </location>
</feature>
<dbReference type="Proteomes" id="UP001642464">
    <property type="component" value="Unassembled WGS sequence"/>
</dbReference>
<evidence type="ECO:0000313" key="4">
    <source>
        <dbReference type="EMBL" id="CAK9064922.1"/>
    </source>
</evidence>
<keyword evidence="3" id="KW-0732">Signal</keyword>
<dbReference type="PANTHER" id="PTHR10869:SF246">
    <property type="entry name" value="TRANSMEMBRANE PROLYL 4-HYDROXYLASE"/>
    <property type="match status" value="1"/>
</dbReference>
<dbReference type="EMBL" id="CAXAMM010029557">
    <property type="protein sequence ID" value="CAK9064922.1"/>
    <property type="molecule type" value="Genomic_DNA"/>
</dbReference>
<comment type="caution">
    <text evidence="4">The sequence shown here is derived from an EMBL/GenBank/DDBJ whole genome shotgun (WGS) entry which is preliminary data.</text>
</comment>
<evidence type="ECO:0000256" key="1">
    <source>
        <dbReference type="ARBA" id="ARBA00022723"/>
    </source>
</evidence>
<evidence type="ECO:0000256" key="2">
    <source>
        <dbReference type="ARBA" id="ARBA00023004"/>
    </source>
</evidence>
<gene>
    <name evidence="4" type="ORF">SCF082_LOCUS33344</name>
</gene>
<keyword evidence="5" id="KW-1185">Reference proteome</keyword>
<protein>
    <submittedName>
        <fullName evidence="4">Probable prolyl 4-hydroxylase 7 (AtP4H7)</fullName>
    </submittedName>
</protein>
<accession>A0ABP0NQ47</accession>
<dbReference type="Gene3D" id="2.60.120.620">
    <property type="entry name" value="q2cbj1_9rhob like domain"/>
    <property type="match status" value="1"/>
</dbReference>
<sequence length="647" mass="74066">MSRSTLLVFVAAVAMFSVKWLEMPEVPATIRLNQTLSTELTDRGRLCNGSRHDTEGWWTPLAPGSSPRLLPMQDLWHNCGLGQPIFGSYVRRSGCHILEPEDALISLGRRNLHFMGDSVTRELFDSIRWVRRRVLLYEAFYGREGFSLLSAITSLKCSLGWEFRYETNNWALDALRVWLGWERRVEDHELHCGMAYMPMCNTCGSKPFTEAIEKFTFEPKDILLMNIGAWYNANQTGSSLGDFVQLLSTLTVPHSPSLKGMDRVHWMRQQLHAWGFVASPCEQKPPARRLMERPPRVQCRKGGAATEVEYAFSLISLAEALLQEKQLPKHLVWIDTTPIHQPKGFYFKGMTCGPFEGNASLPQFYWRNLVAKSILPIILPQVQFLHTHEVLREWGNFHWGPQDCVHFCQESQGWNEHVRNILTALTYASRCVRCPSCWSLALYACAFARENGRTKTKRKDAFAADGLKKVSVIRDGTFDWEYGEVGWRRVSESPLVLVHEKFFSKEECEELMQIALESGRMQEALVYSGHRKDAFQRDDQVRSNSHMYVEREDELKSSLLQRVIARMHHAAKIPERLGEKLQIARYQEGERYEMHHDSGPEVGRARPATTSCAILQSFGWQEGRTGSACVLPRACWPEMGGTTMVSI</sequence>
<evidence type="ECO:0000256" key="3">
    <source>
        <dbReference type="SAM" id="SignalP"/>
    </source>
</evidence>
<keyword evidence="1" id="KW-0479">Metal-binding</keyword>
<keyword evidence="2" id="KW-0408">Iron</keyword>
<dbReference type="InterPro" id="IPR045054">
    <property type="entry name" value="P4HA-like"/>
</dbReference>